<evidence type="ECO:0000256" key="1">
    <source>
        <dbReference type="ARBA" id="ARBA00022741"/>
    </source>
</evidence>
<dbReference type="PANTHER" id="PTHR16305:SF35">
    <property type="entry name" value="TRANSCRIPTIONAL ACTIVATOR DOMAIN"/>
    <property type="match status" value="1"/>
</dbReference>
<gene>
    <name evidence="3" type="ORF">SAMN05421630_1011236</name>
</gene>
<keyword evidence="1" id="KW-0547">Nucleotide-binding</keyword>
<dbReference type="GO" id="GO:0004016">
    <property type="term" value="F:adenylate cyclase activity"/>
    <property type="evidence" value="ECO:0007669"/>
    <property type="project" value="TreeGrafter"/>
</dbReference>
<organism evidence="3 4">
    <name type="scientific">Prauserella marina</name>
    <dbReference type="NCBI Taxonomy" id="530584"/>
    <lineage>
        <taxon>Bacteria</taxon>
        <taxon>Bacillati</taxon>
        <taxon>Actinomycetota</taxon>
        <taxon>Actinomycetes</taxon>
        <taxon>Pseudonocardiales</taxon>
        <taxon>Pseudonocardiaceae</taxon>
        <taxon>Prauserella</taxon>
    </lineage>
</organism>
<dbReference type="OrthoDB" id="134712at2"/>
<name>A0A1G6KJ11_9PSEU</name>
<sequence length="1052" mass="113421">MRTQDTGGALIGREHPAALLRAEITRATESHGGLVLVTGEAGIGKTTLVTGTAEEARALGALVVGGACWDSEAAPGYWPWVQVFRGLRRAATDQEWAAAREAAGDGLGVLLGEAGAEVPDTFALYDSVTSALVAVSAHRPVLVVLDDVHWADTASLTLLEFVARHTWFERLLLVGTYRDVEVEAAEHVLRPRITALVAAATTITLTGLDVEGVTALMERTTGAVPDPALVAEVHRRTGGNPFFVEQTARLWHSDGSVAAVPPGVRDAVRRRISLLPAPVSRMLTDAAVLGGVFHRQVLAAMGADPVAKVDRLLERAMAARLVVAKGNGAFAFAHDLVRETLRDELGEGELRSRHAAVVTAVGSAPSLAERVFKGDLARHAVRAGDEIAAEKTTELLLAAGRDAAIRMAFDEAIGHFRTGAALAKRHFPRRYILIMGELAQELLTIERTEEGVAVVGEAAAYARAHDDPVLLGSIALSTHIADHGRRRELSRALLSEAHPLLTGSDEDEVADRPLNQLAIEVAVRLQSLARETGDDEGLALSLFAQHNMSWGTGNAEDRLAMVDELAAVARRTGDTESEQYAVSLRWVALLERGDPAYQGQMARFAEMIERSGDTRMWLASVVDRCIVAAFTGRFAEAETLLLEAERFVEQQDRTHIDTAARHLRWLLAYQRGRLDELDAMAGTLIEGAIHRPRLLRAMNELAKGETAFALRYLRDVCERGEGQSIMDMGLWLRFQAQLAAATGDPELCERARKALLPHAGTYLVSMFGFDISGPVTYWLGRLDAAQQRWDEAVGRFAAAKRSAERMGSRPWAAEAGAGLAKALAARGNDGDDVRADKLRAEVAAEAAELGMRHLLPAGDTPGEADHAAADTTNEFRFTGDVWSLSMAGDTVLMPDSKGLRDVHTLLRQPGTDIPAVALLDPAGGDVVVAAKRLGGDPVLDDEAKARYQRRLTALDEEIEAAIASGADAKAAGLDRERDALLRELRTAAGLGGRTRRLGDEAERARKTVSARIRDTLRKLDDRHPALATHLRAAVSTGANCRYTPESGVRWRL</sequence>
<dbReference type="Proteomes" id="UP000199494">
    <property type="component" value="Unassembled WGS sequence"/>
</dbReference>
<dbReference type="STRING" id="530584.SAMN05421630_1011236"/>
<accession>A0A1G6KJ11</accession>
<dbReference type="InterPro" id="IPR027417">
    <property type="entry name" value="P-loop_NTPase"/>
</dbReference>
<dbReference type="PANTHER" id="PTHR16305">
    <property type="entry name" value="TESTICULAR SOLUBLE ADENYLYL CYCLASE"/>
    <property type="match status" value="1"/>
</dbReference>
<reference evidence="3 4" key="1">
    <citation type="submission" date="2016-10" db="EMBL/GenBank/DDBJ databases">
        <authorList>
            <person name="de Groot N.N."/>
        </authorList>
    </citation>
    <scope>NUCLEOTIDE SEQUENCE [LARGE SCALE GENOMIC DNA]</scope>
    <source>
        <strain evidence="3 4">CGMCC 4.5506</strain>
    </source>
</reference>
<dbReference type="SUPFAM" id="SSF52540">
    <property type="entry name" value="P-loop containing nucleoside triphosphate hydrolases"/>
    <property type="match status" value="1"/>
</dbReference>
<dbReference type="Pfam" id="PF13191">
    <property type="entry name" value="AAA_16"/>
    <property type="match status" value="1"/>
</dbReference>
<dbReference type="AlphaFoldDB" id="A0A1G6KJ11"/>
<dbReference type="EMBL" id="FMZE01000001">
    <property type="protein sequence ID" value="SDC30781.1"/>
    <property type="molecule type" value="Genomic_DNA"/>
</dbReference>
<evidence type="ECO:0000313" key="3">
    <source>
        <dbReference type="EMBL" id="SDC30781.1"/>
    </source>
</evidence>
<dbReference type="GO" id="GO:0005524">
    <property type="term" value="F:ATP binding"/>
    <property type="evidence" value="ECO:0007669"/>
    <property type="project" value="UniProtKB-KW"/>
</dbReference>
<protein>
    <submittedName>
        <fullName evidence="3">Predicted ATPase</fullName>
    </submittedName>
</protein>
<dbReference type="RefSeq" id="WP_091798201.1">
    <property type="nucleotide sequence ID" value="NZ_CP016353.1"/>
</dbReference>
<dbReference type="GO" id="GO:0005737">
    <property type="term" value="C:cytoplasm"/>
    <property type="evidence" value="ECO:0007669"/>
    <property type="project" value="TreeGrafter"/>
</dbReference>
<proteinExistence type="predicted"/>
<keyword evidence="4" id="KW-1185">Reference proteome</keyword>
<keyword evidence="2" id="KW-0067">ATP-binding</keyword>
<evidence type="ECO:0000256" key="2">
    <source>
        <dbReference type="ARBA" id="ARBA00022840"/>
    </source>
</evidence>
<evidence type="ECO:0000313" key="4">
    <source>
        <dbReference type="Proteomes" id="UP000199494"/>
    </source>
</evidence>
<dbReference type="Gene3D" id="3.40.50.300">
    <property type="entry name" value="P-loop containing nucleotide triphosphate hydrolases"/>
    <property type="match status" value="1"/>
</dbReference>
<dbReference type="InterPro" id="IPR041664">
    <property type="entry name" value="AAA_16"/>
</dbReference>